<evidence type="ECO:0000313" key="8">
    <source>
        <dbReference type="EMBL" id="CAK9068267.1"/>
    </source>
</evidence>
<accession>A0ABP0NZX8</accession>
<dbReference type="PANTHER" id="PTHR10037:SF230">
    <property type="entry name" value="CA[2+]-CHANNEL PROTEIN ALPHA[[1]] SUBUNIT T, ISOFORM F"/>
    <property type="match status" value="1"/>
</dbReference>
<dbReference type="SUPFAM" id="SSF81324">
    <property type="entry name" value="Voltage-gated potassium channels"/>
    <property type="match status" value="1"/>
</dbReference>
<evidence type="ECO:0000256" key="5">
    <source>
        <dbReference type="SAM" id="MobiDB-lite"/>
    </source>
</evidence>
<dbReference type="Proteomes" id="UP001642484">
    <property type="component" value="Unassembled WGS sequence"/>
</dbReference>
<organism evidence="8 9">
    <name type="scientific">Durusdinium trenchii</name>
    <dbReference type="NCBI Taxonomy" id="1381693"/>
    <lineage>
        <taxon>Eukaryota</taxon>
        <taxon>Sar</taxon>
        <taxon>Alveolata</taxon>
        <taxon>Dinophyceae</taxon>
        <taxon>Suessiales</taxon>
        <taxon>Symbiodiniaceae</taxon>
        <taxon>Durusdinium</taxon>
    </lineage>
</organism>
<evidence type="ECO:0000313" key="9">
    <source>
        <dbReference type="Proteomes" id="UP001642484"/>
    </source>
</evidence>
<dbReference type="EMBL" id="CAXAMN010022306">
    <property type="protein sequence ID" value="CAK9068267.1"/>
    <property type="molecule type" value="Genomic_DNA"/>
</dbReference>
<name>A0ABP0NZX8_9DINO</name>
<evidence type="ECO:0000256" key="2">
    <source>
        <dbReference type="ARBA" id="ARBA00022692"/>
    </source>
</evidence>
<feature type="domain" description="Ion transport" evidence="7">
    <location>
        <begin position="129"/>
        <end position="362"/>
    </location>
</feature>
<dbReference type="Gene3D" id="1.10.287.70">
    <property type="match status" value="1"/>
</dbReference>
<protein>
    <recommendedName>
        <fullName evidence="7">Ion transport domain-containing protein</fullName>
    </recommendedName>
</protein>
<dbReference type="InterPro" id="IPR043203">
    <property type="entry name" value="VGCC_Ca_Na"/>
</dbReference>
<comment type="caution">
    <text evidence="8">The sequence shown here is derived from an EMBL/GenBank/DDBJ whole genome shotgun (WGS) entry which is preliminary data.</text>
</comment>
<dbReference type="Gene3D" id="1.10.238.10">
    <property type="entry name" value="EF-hand"/>
    <property type="match status" value="1"/>
</dbReference>
<evidence type="ECO:0000256" key="1">
    <source>
        <dbReference type="ARBA" id="ARBA00004141"/>
    </source>
</evidence>
<proteinExistence type="predicted"/>
<comment type="subcellular location">
    <subcellularLocation>
        <location evidence="1">Membrane</location>
        <topology evidence="1">Multi-pass membrane protein</topology>
    </subcellularLocation>
</comment>
<keyword evidence="4 6" id="KW-0472">Membrane</keyword>
<dbReference type="PANTHER" id="PTHR10037">
    <property type="entry name" value="VOLTAGE-GATED CATION CHANNEL CALCIUM AND SODIUM"/>
    <property type="match status" value="1"/>
</dbReference>
<dbReference type="Pfam" id="PF00520">
    <property type="entry name" value="Ion_trans"/>
    <property type="match status" value="1"/>
</dbReference>
<evidence type="ECO:0000259" key="7">
    <source>
        <dbReference type="Pfam" id="PF00520"/>
    </source>
</evidence>
<evidence type="ECO:0000256" key="4">
    <source>
        <dbReference type="ARBA" id="ARBA00023136"/>
    </source>
</evidence>
<evidence type="ECO:0000256" key="3">
    <source>
        <dbReference type="ARBA" id="ARBA00022989"/>
    </source>
</evidence>
<feature type="transmembrane region" description="Helical" evidence="6">
    <location>
        <begin position="250"/>
        <end position="276"/>
    </location>
</feature>
<keyword evidence="9" id="KW-1185">Reference proteome</keyword>
<feature type="region of interest" description="Disordered" evidence="5">
    <location>
        <begin position="74"/>
        <end position="108"/>
    </location>
</feature>
<gene>
    <name evidence="8" type="ORF">CCMP2556_LOCUS33531</name>
</gene>
<feature type="compositionally biased region" description="Basic residues" evidence="5">
    <location>
        <begin position="89"/>
        <end position="101"/>
    </location>
</feature>
<dbReference type="InterPro" id="IPR005821">
    <property type="entry name" value="Ion_trans_dom"/>
</dbReference>
<reference evidence="8 9" key="1">
    <citation type="submission" date="2024-02" db="EMBL/GenBank/DDBJ databases">
        <authorList>
            <person name="Chen Y."/>
            <person name="Shah S."/>
            <person name="Dougan E. K."/>
            <person name="Thang M."/>
            <person name="Chan C."/>
        </authorList>
    </citation>
    <scope>NUCLEOTIDE SEQUENCE [LARGE SCALE GENOMIC DNA]</scope>
</reference>
<dbReference type="InterPro" id="IPR027359">
    <property type="entry name" value="Volt_channel_dom_sf"/>
</dbReference>
<sequence>MAFGDTAFHRHLMALSAEYERLISENEALRRGPSTPNGPLYTLLQEDSTPPLQPLTAFVVEKKKIDLLELPCVPDEPGEVNEDGESPKRSSRVSRNTRRQRSTVVQAAEEEEAEDSSTFLLMLDVIPACVIMRSAAVAGASADLEPEHVVWRIFEISFTVFFIGEIIVKMRVFGAKDYLFGADWYWSWFDILCVALAIVDIGITEISSATSAGGEGADTGAMSSLKMLKLARLGRIVRLLKFKIFTELKLMIQGVFTGLRVLFWAVVLLFLVLYLLGVVSRTLFGNAEGFNEFSTVSAAMFTCFRCFTDGCSSEYGMPLQEQLRRKFGAPFLFIYMLLFLFVTIGIFNLIMAVFIDNVADGSTKKRQRLLGQNASKTAWLISSALRHIILTNLCQQEQEEATKGNHRRMSKLLKEQIQSLQEMYGYKAHTNAEYEEKTEEIRKQMAERDVVVTREEFNQWLSSEKELISRLDESEIDMSCKSDLFDVLDADLSGELEFEEMVDGLLKCRGPVSKTDIIAIRLKCSLLIRMMNAVCEKLGIDP</sequence>
<evidence type="ECO:0000256" key="6">
    <source>
        <dbReference type="SAM" id="Phobius"/>
    </source>
</evidence>
<feature type="transmembrane region" description="Helical" evidence="6">
    <location>
        <begin position="332"/>
        <end position="359"/>
    </location>
</feature>
<keyword evidence="3 6" id="KW-1133">Transmembrane helix</keyword>
<dbReference type="Gene3D" id="1.20.120.350">
    <property type="entry name" value="Voltage-gated potassium channels. Chain C"/>
    <property type="match status" value="1"/>
</dbReference>
<keyword evidence="2 6" id="KW-0812">Transmembrane</keyword>